<accession>A0ABD0RNQ8</accession>
<dbReference type="Proteomes" id="UP001529510">
    <property type="component" value="Unassembled WGS sequence"/>
</dbReference>
<dbReference type="InterPro" id="IPR001870">
    <property type="entry name" value="B30.2/SPRY"/>
</dbReference>
<evidence type="ECO:0000259" key="4">
    <source>
        <dbReference type="PROSITE" id="PS50188"/>
    </source>
</evidence>
<dbReference type="EMBL" id="JAMKFB020000002">
    <property type="protein sequence ID" value="KAL0199956.1"/>
    <property type="molecule type" value="Genomic_DNA"/>
</dbReference>
<dbReference type="GO" id="GO:0008270">
    <property type="term" value="F:zinc ion binding"/>
    <property type="evidence" value="ECO:0007669"/>
    <property type="project" value="UniProtKB-KW"/>
</dbReference>
<dbReference type="InterPro" id="IPR003879">
    <property type="entry name" value="Butyrophylin_SPRY"/>
</dbReference>
<dbReference type="PRINTS" id="PR01407">
    <property type="entry name" value="BUTYPHLNCDUF"/>
</dbReference>
<name>A0ABD0RNQ8_CIRMR</name>
<feature type="domain" description="B30.2/SPRY" evidence="4">
    <location>
        <begin position="1"/>
        <end position="171"/>
    </location>
</feature>
<protein>
    <recommendedName>
        <fullName evidence="4">B30.2/SPRY domain-containing protein</fullName>
    </recommendedName>
</protein>
<dbReference type="Gene3D" id="2.60.120.920">
    <property type="match status" value="1"/>
</dbReference>
<evidence type="ECO:0000256" key="3">
    <source>
        <dbReference type="ARBA" id="ARBA00022833"/>
    </source>
</evidence>
<reference evidence="5 6" key="1">
    <citation type="submission" date="2024-05" db="EMBL/GenBank/DDBJ databases">
        <title>Genome sequencing and assembly of Indian major carp, Cirrhinus mrigala (Hamilton, 1822).</title>
        <authorList>
            <person name="Mohindra V."/>
            <person name="Chowdhury L.M."/>
            <person name="Lal K."/>
            <person name="Jena J.K."/>
        </authorList>
    </citation>
    <scope>NUCLEOTIDE SEQUENCE [LARGE SCALE GENOMIC DNA]</scope>
    <source>
        <strain evidence="5">CM1030</strain>
        <tissue evidence="5">Blood</tissue>
    </source>
</reference>
<comment type="caution">
    <text evidence="5">The sequence shown here is derived from an EMBL/GenBank/DDBJ whole genome shotgun (WGS) entry which is preliminary data.</text>
</comment>
<dbReference type="SMART" id="SM00589">
    <property type="entry name" value="PRY"/>
    <property type="match status" value="1"/>
</dbReference>
<keyword evidence="2" id="KW-0863">Zinc-finger</keyword>
<dbReference type="Pfam" id="PF13765">
    <property type="entry name" value="PRY"/>
    <property type="match status" value="1"/>
</dbReference>
<feature type="non-terminal residue" evidence="5">
    <location>
        <position position="1"/>
    </location>
</feature>
<evidence type="ECO:0000256" key="1">
    <source>
        <dbReference type="ARBA" id="ARBA00022723"/>
    </source>
</evidence>
<dbReference type="SMART" id="SM00449">
    <property type="entry name" value="SPRY"/>
    <property type="match status" value="1"/>
</dbReference>
<evidence type="ECO:0000313" key="5">
    <source>
        <dbReference type="EMBL" id="KAL0199956.1"/>
    </source>
</evidence>
<dbReference type="PANTHER" id="PTHR25465:SF5">
    <property type="entry name" value="E3 UBIQUITIN_ISG15 LIGASE TRIM25-RELATED"/>
    <property type="match status" value="1"/>
</dbReference>
<dbReference type="FunFam" id="2.60.120.920:FF:000066">
    <property type="entry name" value="Si:ch211-208f21.3"/>
    <property type="match status" value="1"/>
</dbReference>
<organism evidence="5 6">
    <name type="scientific">Cirrhinus mrigala</name>
    <name type="common">Mrigala</name>
    <dbReference type="NCBI Taxonomy" id="683832"/>
    <lineage>
        <taxon>Eukaryota</taxon>
        <taxon>Metazoa</taxon>
        <taxon>Chordata</taxon>
        <taxon>Craniata</taxon>
        <taxon>Vertebrata</taxon>
        <taxon>Euteleostomi</taxon>
        <taxon>Actinopterygii</taxon>
        <taxon>Neopterygii</taxon>
        <taxon>Teleostei</taxon>
        <taxon>Ostariophysi</taxon>
        <taxon>Cypriniformes</taxon>
        <taxon>Cyprinidae</taxon>
        <taxon>Labeoninae</taxon>
        <taxon>Labeonini</taxon>
        <taxon>Cirrhinus</taxon>
    </lineage>
</organism>
<dbReference type="InterPro" id="IPR006574">
    <property type="entry name" value="PRY"/>
</dbReference>
<dbReference type="AlphaFoldDB" id="A0ABD0RNQ8"/>
<dbReference type="PROSITE" id="PS50188">
    <property type="entry name" value="B302_SPRY"/>
    <property type="match status" value="1"/>
</dbReference>
<evidence type="ECO:0000313" key="6">
    <source>
        <dbReference type="Proteomes" id="UP001529510"/>
    </source>
</evidence>
<dbReference type="CDD" id="cd16040">
    <property type="entry name" value="SPRY_PRY_SNTX"/>
    <property type="match status" value="1"/>
</dbReference>
<keyword evidence="6" id="KW-1185">Reference proteome</keyword>
<dbReference type="GO" id="GO:0005737">
    <property type="term" value="C:cytoplasm"/>
    <property type="evidence" value="ECO:0007669"/>
    <property type="project" value="UniProtKB-ARBA"/>
</dbReference>
<dbReference type="InterPro" id="IPR051051">
    <property type="entry name" value="E3_ubiq-ligase_TRIM/RNF"/>
</dbReference>
<proteinExistence type="predicted"/>
<dbReference type="InterPro" id="IPR013320">
    <property type="entry name" value="ConA-like_dom_sf"/>
</dbReference>
<dbReference type="PANTHER" id="PTHR25465">
    <property type="entry name" value="B-BOX DOMAIN CONTAINING"/>
    <property type="match status" value="1"/>
</dbReference>
<gene>
    <name evidence="5" type="ORF">M9458_003143</name>
</gene>
<dbReference type="InterPro" id="IPR043136">
    <property type="entry name" value="B30.2/SPRY_sf"/>
</dbReference>
<dbReference type="Pfam" id="PF00622">
    <property type="entry name" value="SPRY"/>
    <property type="match status" value="1"/>
</dbReference>
<evidence type="ECO:0000256" key="2">
    <source>
        <dbReference type="ARBA" id="ARBA00022771"/>
    </source>
</evidence>
<dbReference type="SUPFAM" id="SSF49899">
    <property type="entry name" value="Concanavalin A-like lectins/glucanases"/>
    <property type="match status" value="1"/>
</dbReference>
<dbReference type="InterPro" id="IPR003877">
    <property type="entry name" value="SPRY_dom"/>
</dbReference>
<sequence length="171" mass="19234">SHQLTLDPNTAHKLLCLSERNRVITNNNTGQSYPDHPDRFDGYSQVLCRESVCGRCYWELQWSGCVRISVSYKSIGRKGLGNECVFGRNNQSWSLFCSSSRYSFRHNNKQTDLPVPSISSRIGVFVDHSAGTLSFYSVSDTMSLIHTVQTTFTQPLYPGFSVLYGSSVKLC</sequence>
<keyword evidence="1" id="KW-0479">Metal-binding</keyword>
<keyword evidence="3" id="KW-0862">Zinc</keyword>